<organism evidence="2 3">
    <name type="scientific">Anabaena azotica FACHB-119</name>
    <dbReference type="NCBI Taxonomy" id="947527"/>
    <lineage>
        <taxon>Bacteria</taxon>
        <taxon>Bacillati</taxon>
        <taxon>Cyanobacteriota</taxon>
        <taxon>Cyanophyceae</taxon>
        <taxon>Nostocales</taxon>
        <taxon>Nostocaceae</taxon>
        <taxon>Anabaena</taxon>
        <taxon>Anabaena azotica</taxon>
    </lineage>
</organism>
<name>A0ABR8D9B4_9NOST</name>
<evidence type="ECO:0000313" key="2">
    <source>
        <dbReference type="EMBL" id="MBD2503729.1"/>
    </source>
</evidence>
<comment type="caution">
    <text evidence="2">The sequence shown here is derived from an EMBL/GenBank/DDBJ whole genome shotgun (WGS) entry which is preliminary data.</text>
</comment>
<dbReference type="InterPro" id="IPR025889">
    <property type="entry name" value="GSP17M-like_dom"/>
</dbReference>
<dbReference type="Pfam" id="PF11181">
    <property type="entry name" value="YflT"/>
    <property type="match status" value="1"/>
</dbReference>
<keyword evidence="3" id="KW-1185">Reference proteome</keyword>
<dbReference type="Proteomes" id="UP000661112">
    <property type="component" value="Unassembled WGS sequence"/>
</dbReference>
<feature type="domain" description="General stress protein 17M-like" evidence="1">
    <location>
        <begin position="10"/>
        <end position="59"/>
    </location>
</feature>
<sequence>METAILKHGIGVFAKSQAIEQAIHDLKAANFPTEKISVIAKDAERTENLQQEVQTSDRIGKENVDTTGAIGDTLSATSWGTLLIGLSSLALPGLGTVLAAGSVGVALVSSIGGVAVSAAATQNLVNALVVI</sequence>
<evidence type="ECO:0000259" key="1">
    <source>
        <dbReference type="Pfam" id="PF11181"/>
    </source>
</evidence>
<protein>
    <submittedName>
        <fullName evidence="2">General stress protein</fullName>
    </submittedName>
</protein>
<accession>A0ABR8D9B4</accession>
<proteinExistence type="predicted"/>
<dbReference type="EMBL" id="JACJSG010000039">
    <property type="protein sequence ID" value="MBD2503729.1"/>
    <property type="molecule type" value="Genomic_DNA"/>
</dbReference>
<gene>
    <name evidence="2" type="ORF">H6G83_24495</name>
</gene>
<evidence type="ECO:0000313" key="3">
    <source>
        <dbReference type="Proteomes" id="UP000661112"/>
    </source>
</evidence>
<dbReference type="RefSeq" id="WP_190476758.1">
    <property type="nucleotide sequence ID" value="NZ_JACJSG010000039.1"/>
</dbReference>
<reference evidence="2 3" key="1">
    <citation type="journal article" date="2020" name="ISME J.">
        <title>Comparative genomics reveals insights into cyanobacterial evolution and habitat adaptation.</title>
        <authorList>
            <person name="Chen M.Y."/>
            <person name="Teng W.K."/>
            <person name="Zhao L."/>
            <person name="Hu C.X."/>
            <person name="Zhou Y.K."/>
            <person name="Han B.P."/>
            <person name="Song L.R."/>
            <person name="Shu W.S."/>
        </authorList>
    </citation>
    <scope>NUCLEOTIDE SEQUENCE [LARGE SCALE GENOMIC DNA]</scope>
    <source>
        <strain evidence="2 3">FACHB-119</strain>
    </source>
</reference>